<name>A0A4R3KF50_9FIRM</name>
<evidence type="ECO:0000259" key="1">
    <source>
        <dbReference type="Pfam" id="PF16538"/>
    </source>
</evidence>
<feature type="domain" description="Flagellar assembly protein T C-terminal" evidence="1">
    <location>
        <begin position="208"/>
        <end position="274"/>
    </location>
</feature>
<dbReference type="Gene3D" id="2.40.10.410">
    <property type="entry name" value="FlgT, C-terminal domain"/>
    <property type="match status" value="1"/>
</dbReference>
<dbReference type="InterPro" id="IPR005534">
    <property type="entry name" value="Curli_assmbl/transp-comp_CsgG"/>
</dbReference>
<reference evidence="2 3" key="1">
    <citation type="submission" date="2019-03" db="EMBL/GenBank/DDBJ databases">
        <title>Genomic Encyclopedia of Type Strains, Phase IV (KMG-IV): sequencing the most valuable type-strain genomes for metagenomic binning, comparative biology and taxonomic classification.</title>
        <authorList>
            <person name="Goeker M."/>
        </authorList>
    </citation>
    <scope>NUCLEOTIDE SEQUENCE [LARGE SCALE GENOMIC DNA]</scope>
    <source>
        <strain evidence="2 3">DSM 20467</strain>
    </source>
</reference>
<dbReference type="Gene3D" id="3.40.50.10610">
    <property type="entry name" value="ABC-type transport auxiliary lipoprotein component"/>
    <property type="match status" value="1"/>
</dbReference>
<dbReference type="InterPro" id="IPR038165">
    <property type="entry name" value="FlgT_C_sf"/>
</dbReference>
<comment type="caution">
    <text evidence="2">The sequence shown here is derived from an EMBL/GenBank/DDBJ whole genome shotgun (WGS) entry which is preliminary data.</text>
</comment>
<gene>
    <name evidence="2" type="ORF">EDC37_101178</name>
</gene>
<dbReference type="Proteomes" id="UP000295188">
    <property type="component" value="Unassembled WGS sequence"/>
</dbReference>
<organism evidence="2 3">
    <name type="scientific">Pectinatus cerevisiiphilus</name>
    <dbReference type="NCBI Taxonomy" id="86956"/>
    <lineage>
        <taxon>Bacteria</taxon>
        <taxon>Bacillati</taxon>
        <taxon>Bacillota</taxon>
        <taxon>Negativicutes</taxon>
        <taxon>Selenomonadales</taxon>
        <taxon>Selenomonadaceae</taxon>
        <taxon>Pectinatus</taxon>
    </lineage>
</organism>
<accession>A0A4R3KF50</accession>
<dbReference type="Pfam" id="PF16538">
    <property type="entry name" value="FlgT_C"/>
    <property type="match status" value="1"/>
</dbReference>
<dbReference type="EMBL" id="SMAA01000001">
    <property type="protein sequence ID" value="TCS82006.1"/>
    <property type="molecule type" value="Genomic_DNA"/>
</dbReference>
<proteinExistence type="predicted"/>
<evidence type="ECO:0000313" key="3">
    <source>
        <dbReference type="Proteomes" id="UP000295188"/>
    </source>
</evidence>
<sequence length="283" mass="30545">MMISAIPVKTFSAQFYRRITLLFFLVFFSTALFPALSFAQSGTAILLPFSDASGKRLGPTADDMLTARLASESIFTLVDGTATAAAVKKANYNASTADITTALETGHITKADYIIIGRIDSASMDKNTVVFAQQYEAKVRLNIKIISSFTGQVVYSANADGIDQNIKINGLGGKADYTNAVEDALDKIMLQLNRSYPVYAKIAAVNDKEVYINIGSQSGIKTGDIFTIYETGAAVIDPDTGKTITYQRKKIGTLKIIRVEGNASVGQLQNDAQPQIGQIVIRE</sequence>
<keyword evidence="3" id="KW-1185">Reference proteome</keyword>
<dbReference type="AlphaFoldDB" id="A0A4R3KF50"/>
<dbReference type="GO" id="GO:0030288">
    <property type="term" value="C:outer membrane-bounded periplasmic space"/>
    <property type="evidence" value="ECO:0007669"/>
    <property type="project" value="InterPro"/>
</dbReference>
<evidence type="ECO:0000313" key="2">
    <source>
        <dbReference type="EMBL" id="TCS82006.1"/>
    </source>
</evidence>
<dbReference type="RefSeq" id="WP_132546972.1">
    <property type="nucleotide sequence ID" value="NZ_SMAA01000001.1"/>
</dbReference>
<dbReference type="OrthoDB" id="2111493at2"/>
<dbReference type="Pfam" id="PF03783">
    <property type="entry name" value="CsgG"/>
    <property type="match status" value="1"/>
</dbReference>
<protein>
    <submittedName>
        <fullName evidence="2">Curli production assembly/transport component CsgG</fullName>
    </submittedName>
</protein>
<dbReference type="InterPro" id="IPR032388">
    <property type="entry name" value="FlgT_C"/>
</dbReference>